<protein>
    <recommendedName>
        <fullName evidence="1">ESAT-6-like protein</fullName>
    </recommendedName>
</protein>
<feature type="region of interest" description="Disordered" evidence="2">
    <location>
        <begin position="79"/>
        <end position="99"/>
    </location>
</feature>
<evidence type="ECO:0000256" key="1">
    <source>
        <dbReference type="RuleBase" id="RU362001"/>
    </source>
</evidence>
<dbReference type="NCBIfam" id="TIGR03930">
    <property type="entry name" value="WXG100_ESAT6"/>
    <property type="match status" value="1"/>
</dbReference>
<evidence type="ECO:0000313" key="3">
    <source>
        <dbReference type="EMBL" id="WUV44322.1"/>
    </source>
</evidence>
<keyword evidence="4" id="KW-1185">Reference proteome</keyword>
<dbReference type="InterPro" id="IPR010310">
    <property type="entry name" value="T7SS_ESAT-6-like"/>
</dbReference>
<sequence>MSSEFEFDLDHLDNVTARARGFKEFVSDNLDQLESKVQGLIQSGQWTGTAATAYAEEHQEWMTAARELVEGLEQMQRAAQTAHSSYSEASELNLRMARG</sequence>
<evidence type="ECO:0000256" key="2">
    <source>
        <dbReference type="SAM" id="MobiDB-lite"/>
    </source>
</evidence>
<dbReference type="RefSeq" id="WP_327097733.1">
    <property type="nucleotide sequence ID" value="NZ_CP109149.1"/>
</dbReference>
<evidence type="ECO:0000313" key="4">
    <source>
        <dbReference type="Proteomes" id="UP001432062"/>
    </source>
</evidence>
<accession>A0ABZ1YM64</accession>
<proteinExistence type="inferred from homology"/>
<organism evidence="3 4">
    <name type="scientific">Nocardia vinacea</name>
    <dbReference type="NCBI Taxonomy" id="96468"/>
    <lineage>
        <taxon>Bacteria</taxon>
        <taxon>Bacillati</taxon>
        <taxon>Actinomycetota</taxon>
        <taxon>Actinomycetes</taxon>
        <taxon>Mycobacteriales</taxon>
        <taxon>Nocardiaceae</taxon>
        <taxon>Nocardia</taxon>
    </lineage>
</organism>
<name>A0ABZ1YM64_9NOCA</name>
<comment type="similarity">
    <text evidence="1">Belongs to the WXG100 family.</text>
</comment>
<gene>
    <name evidence="3" type="ORF">OG563_34895</name>
</gene>
<feature type="compositionally biased region" description="Polar residues" evidence="2">
    <location>
        <begin position="79"/>
        <end position="90"/>
    </location>
</feature>
<reference evidence="3" key="1">
    <citation type="submission" date="2022-10" db="EMBL/GenBank/DDBJ databases">
        <title>The complete genomes of actinobacterial strains from the NBC collection.</title>
        <authorList>
            <person name="Joergensen T.S."/>
            <person name="Alvarez Arevalo M."/>
            <person name="Sterndorff E.B."/>
            <person name="Faurdal D."/>
            <person name="Vuksanovic O."/>
            <person name="Mourched A.-S."/>
            <person name="Charusanti P."/>
            <person name="Shaw S."/>
            <person name="Blin K."/>
            <person name="Weber T."/>
        </authorList>
    </citation>
    <scope>NUCLEOTIDE SEQUENCE</scope>
    <source>
        <strain evidence="3">NBC_01482</strain>
    </source>
</reference>
<dbReference type="Pfam" id="PF06013">
    <property type="entry name" value="WXG100"/>
    <property type="match status" value="1"/>
</dbReference>
<dbReference type="EMBL" id="CP109441">
    <property type="protein sequence ID" value="WUV44322.1"/>
    <property type="molecule type" value="Genomic_DNA"/>
</dbReference>
<dbReference type="Gene3D" id="1.10.287.1060">
    <property type="entry name" value="ESAT-6-like"/>
    <property type="match status" value="1"/>
</dbReference>
<dbReference type="InterPro" id="IPR036689">
    <property type="entry name" value="ESAT-6-like_sf"/>
</dbReference>
<dbReference type="SUPFAM" id="SSF140453">
    <property type="entry name" value="EsxAB dimer-like"/>
    <property type="match status" value="1"/>
</dbReference>
<dbReference type="Proteomes" id="UP001432062">
    <property type="component" value="Chromosome"/>
</dbReference>